<reference evidence="4" key="1">
    <citation type="journal article" date="2024" name="Gigascience">
        <title>Chromosome-level genome of the poultry shaft louse Menopon gallinae provides insight into the host-switching and adaptive evolution of parasitic lice.</title>
        <authorList>
            <person name="Xu Y."/>
            <person name="Ma L."/>
            <person name="Liu S."/>
            <person name="Liang Y."/>
            <person name="Liu Q."/>
            <person name="He Z."/>
            <person name="Tian L."/>
            <person name="Duan Y."/>
            <person name="Cai W."/>
            <person name="Li H."/>
            <person name="Song F."/>
        </authorList>
    </citation>
    <scope>NUCLEOTIDE SEQUENCE</scope>
    <source>
        <strain evidence="4">Cailab_2023a</strain>
    </source>
</reference>
<evidence type="ECO:0000256" key="1">
    <source>
        <dbReference type="ARBA" id="ARBA00004613"/>
    </source>
</evidence>
<keyword evidence="3" id="KW-0964">Secreted</keyword>
<evidence type="ECO:0000256" key="3">
    <source>
        <dbReference type="ARBA" id="ARBA00022525"/>
    </source>
</evidence>
<gene>
    <name evidence="4" type="ORF">PYX00_000400</name>
</gene>
<comment type="subcellular location">
    <subcellularLocation>
        <location evidence="1">Secreted</location>
    </subcellularLocation>
</comment>
<dbReference type="EMBL" id="JARGDH010000001">
    <property type="protein sequence ID" value="KAL0278633.1"/>
    <property type="molecule type" value="Genomic_DNA"/>
</dbReference>
<dbReference type="Gene3D" id="2.120.10.30">
    <property type="entry name" value="TolB, C-terminal domain"/>
    <property type="match status" value="1"/>
</dbReference>
<dbReference type="InterPro" id="IPR011042">
    <property type="entry name" value="6-blade_b-propeller_TolB-like"/>
</dbReference>
<comment type="similarity">
    <text evidence="2">Belongs to the major royal jelly protein family.</text>
</comment>
<sequence>MERADPYPNWNWHVEGNCNGLTSVFRISIDPCGRLWVLDSGVIDVLNSTRQLCPPQIVVFDLRTDKLIWRYRIPKDQAPEGALFTNIATDVRNGKCDEAYAYIVDVLRYGLIVYNWKEDRSWRVSHSFFFPDPMACRYNLDNITFRWTDGIFGVALSPVDTVTGDRYLYFHPMSSHREFVVPTSVLRSETGADDHPDEFKVLGEPRALANGQSSASGMDRRGVLFYNLVSQDAVGCWNSRRPFKRQYHGKVDENKETLNFPNDLKVDQEKRQSVWVLSNKLHKYIYAALNTEDVNFRVLTGRVEDLVRDTICDPDSDVEPPVVDRFDCPNQEL</sequence>
<name>A0AAW2IA46_9NEOP</name>
<dbReference type="PANTHER" id="PTHR10009:SF13">
    <property type="entry name" value="DOPAMINECHROME TAUTOMERASE"/>
    <property type="match status" value="1"/>
</dbReference>
<dbReference type="SUPFAM" id="SSF75011">
    <property type="entry name" value="3-carboxy-cis,cis-mucoante lactonizing enzyme"/>
    <property type="match status" value="1"/>
</dbReference>
<proteinExistence type="inferred from homology"/>
<dbReference type="AlphaFoldDB" id="A0AAW2IA46"/>
<dbReference type="PRINTS" id="PR01366">
    <property type="entry name" value="ROYALJELLY"/>
</dbReference>
<evidence type="ECO:0000256" key="2">
    <source>
        <dbReference type="ARBA" id="ARBA00009127"/>
    </source>
</evidence>
<accession>A0AAW2IA46</accession>
<dbReference type="InterPro" id="IPR017996">
    <property type="entry name" value="MRJP/yellow-related"/>
</dbReference>
<evidence type="ECO:0008006" key="5">
    <source>
        <dbReference type="Google" id="ProtNLM"/>
    </source>
</evidence>
<evidence type="ECO:0000313" key="4">
    <source>
        <dbReference type="EMBL" id="KAL0278633.1"/>
    </source>
</evidence>
<dbReference type="PANTHER" id="PTHR10009">
    <property type="entry name" value="PROTEIN YELLOW-RELATED"/>
    <property type="match status" value="1"/>
</dbReference>
<organism evidence="4">
    <name type="scientific">Menopon gallinae</name>
    <name type="common">poultry shaft louse</name>
    <dbReference type="NCBI Taxonomy" id="328185"/>
    <lineage>
        <taxon>Eukaryota</taxon>
        <taxon>Metazoa</taxon>
        <taxon>Ecdysozoa</taxon>
        <taxon>Arthropoda</taxon>
        <taxon>Hexapoda</taxon>
        <taxon>Insecta</taxon>
        <taxon>Pterygota</taxon>
        <taxon>Neoptera</taxon>
        <taxon>Paraneoptera</taxon>
        <taxon>Psocodea</taxon>
        <taxon>Troctomorpha</taxon>
        <taxon>Phthiraptera</taxon>
        <taxon>Amblycera</taxon>
        <taxon>Menoponidae</taxon>
        <taxon>Menopon</taxon>
    </lineage>
</organism>
<comment type="caution">
    <text evidence="4">The sequence shown here is derived from an EMBL/GenBank/DDBJ whole genome shotgun (WGS) entry which is preliminary data.</text>
</comment>
<protein>
    <recommendedName>
        <fullName evidence="5">Protein yellow</fullName>
    </recommendedName>
</protein>
<dbReference type="Pfam" id="PF03022">
    <property type="entry name" value="MRJP"/>
    <property type="match status" value="1"/>
</dbReference>
<dbReference type="GO" id="GO:0005576">
    <property type="term" value="C:extracellular region"/>
    <property type="evidence" value="ECO:0007669"/>
    <property type="project" value="UniProtKB-SubCell"/>
</dbReference>